<evidence type="ECO:0000313" key="1">
    <source>
        <dbReference type="EMBL" id="SBV37647.1"/>
    </source>
</evidence>
<protein>
    <submittedName>
        <fullName evidence="1">Uncharacterized protein</fullName>
    </submittedName>
</protein>
<gene>
    <name evidence="1" type="ORF">STPYR_12590</name>
</gene>
<organism evidence="1">
    <name type="scientific">uncultured Stenotrophomonas sp</name>
    <dbReference type="NCBI Taxonomy" id="165438"/>
    <lineage>
        <taxon>Bacteria</taxon>
        <taxon>Pseudomonadati</taxon>
        <taxon>Pseudomonadota</taxon>
        <taxon>Gammaproteobacteria</taxon>
        <taxon>Lysobacterales</taxon>
        <taxon>Lysobacteraceae</taxon>
        <taxon>Stenotrophomonas</taxon>
        <taxon>environmental samples</taxon>
    </lineage>
</organism>
<sequence>MRCCGLDGLAKVCWRDGGKSLGQDYGGNLKGCDWIRLRWSPFNGSFHSEICQEIPAIKFDEASCRNPY</sequence>
<proteinExistence type="predicted"/>
<dbReference type="EMBL" id="FLTS01000001">
    <property type="protein sequence ID" value="SBV37647.1"/>
    <property type="molecule type" value="Genomic_DNA"/>
</dbReference>
<dbReference type="AlphaFoldDB" id="A0A1Y5QB54"/>
<reference evidence="1" key="1">
    <citation type="submission" date="2016-03" db="EMBL/GenBank/DDBJ databases">
        <authorList>
            <person name="Ploux O."/>
        </authorList>
    </citation>
    <scope>NUCLEOTIDE SEQUENCE</scope>
    <source>
        <strain evidence="1">UC10</strain>
    </source>
</reference>
<name>A0A1Y5QB54_9GAMM</name>
<accession>A0A1Y5QB54</accession>